<dbReference type="Gramene" id="Psat03G0543800-T1">
    <property type="protein sequence ID" value="KAI5431264.1"/>
    <property type="gene ID" value="KIW84_035438"/>
</dbReference>
<evidence type="ECO:0000313" key="2">
    <source>
        <dbReference type="Proteomes" id="UP001058974"/>
    </source>
</evidence>
<proteinExistence type="predicted"/>
<comment type="caution">
    <text evidence="1">The sequence shown here is derived from an EMBL/GenBank/DDBJ whole genome shotgun (WGS) entry which is preliminary data.</text>
</comment>
<keyword evidence="2" id="KW-1185">Reference proteome</keyword>
<evidence type="ECO:0000313" key="1">
    <source>
        <dbReference type="EMBL" id="KAI5431264.1"/>
    </source>
</evidence>
<dbReference type="EMBL" id="JAMSHJ010000003">
    <property type="protein sequence ID" value="KAI5431264.1"/>
    <property type="molecule type" value="Genomic_DNA"/>
</dbReference>
<sequence>MPTKMQEIATKITSAIAIGGLITSLALALGLENKVATMEPIRASRPLDINSCLEQKFIKVKGQNEYFLMTNNQEVRSTIFPNPNHINVRDEANWLFPVETPMATVAYPTPYMRANNAPEGADTDEEYHFMARLLILSPSTEHR</sequence>
<protein>
    <submittedName>
        <fullName evidence="1">Uncharacterized protein</fullName>
    </submittedName>
</protein>
<dbReference type="AlphaFoldDB" id="A0A9D4Y283"/>
<reference evidence="1 2" key="1">
    <citation type="journal article" date="2022" name="Nat. Genet.">
        <title>Improved pea reference genome and pan-genome highlight genomic features and evolutionary characteristics.</title>
        <authorList>
            <person name="Yang T."/>
            <person name="Liu R."/>
            <person name="Luo Y."/>
            <person name="Hu S."/>
            <person name="Wang D."/>
            <person name="Wang C."/>
            <person name="Pandey M.K."/>
            <person name="Ge S."/>
            <person name="Xu Q."/>
            <person name="Li N."/>
            <person name="Li G."/>
            <person name="Huang Y."/>
            <person name="Saxena R.K."/>
            <person name="Ji Y."/>
            <person name="Li M."/>
            <person name="Yan X."/>
            <person name="He Y."/>
            <person name="Liu Y."/>
            <person name="Wang X."/>
            <person name="Xiang C."/>
            <person name="Varshney R.K."/>
            <person name="Ding H."/>
            <person name="Gao S."/>
            <person name="Zong X."/>
        </authorList>
    </citation>
    <scope>NUCLEOTIDE SEQUENCE [LARGE SCALE GENOMIC DNA]</scope>
    <source>
        <strain evidence="1 2">cv. Zhongwan 6</strain>
    </source>
</reference>
<accession>A0A9D4Y283</accession>
<dbReference type="Proteomes" id="UP001058974">
    <property type="component" value="Chromosome 3"/>
</dbReference>
<name>A0A9D4Y283_PEA</name>
<gene>
    <name evidence="1" type="ORF">KIW84_035438</name>
</gene>
<organism evidence="1 2">
    <name type="scientific">Pisum sativum</name>
    <name type="common">Garden pea</name>
    <name type="synonym">Lathyrus oleraceus</name>
    <dbReference type="NCBI Taxonomy" id="3888"/>
    <lineage>
        <taxon>Eukaryota</taxon>
        <taxon>Viridiplantae</taxon>
        <taxon>Streptophyta</taxon>
        <taxon>Embryophyta</taxon>
        <taxon>Tracheophyta</taxon>
        <taxon>Spermatophyta</taxon>
        <taxon>Magnoliopsida</taxon>
        <taxon>eudicotyledons</taxon>
        <taxon>Gunneridae</taxon>
        <taxon>Pentapetalae</taxon>
        <taxon>rosids</taxon>
        <taxon>fabids</taxon>
        <taxon>Fabales</taxon>
        <taxon>Fabaceae</taxon>
        <taxon>Papilionoideae</taxon>
        <taxon>50 kb inversion clade</taxon>
        <taxon>NPAAA clade</taxon>
        <taxon>Hologalegina</taxon>
        <taxon>IRL clade</taxon>
        <taxon>Fabeae</taxon>
        <taxon>Lathyrus</taxon>
    </lineage>
</organism>